<dbReference type="EMBL" id="JABDTM020019243">
    <property type="protein sequence ID" value="KAH0817567.1"/>
    <property type="molecule type" value="Genomic_DNA"/>
</dbReference>
<protein>
    <submittedName>
        <fullName evidence="1">Uncharacterized protein</fullName>
    </submittedName>
</protein>
<sequence>MDREFGCIFTVTTLGPRKVGDLNARRSILKIGQFGTIKSRWTAAHDHFLRILPIRRHAQTHTFLTHFPADRDASVSTTPTTGSALFVGGKEGGGCVSLWPPAAAATDYANGTDLPQEISTLGTGGGDGTG</sequence>
<reference evidence="1" key="1">
    <citation type="journal article" date="2020" name="J Insects Food Feed">
        <title>The yellow mealworm (Tenebrio molitor) genome: a resource for the emerging insects as food and feed industry.</title>
        <authorList>
            <person name="Eriksson T."/>
            <person name="Andere A."/>
            <person name="Kelstrup H."/>
            <person name="Emery V."/>
            <person name="Picard C."/>
        </authorList>
    </citation>
    <scope>NUCLEOTIDE SEQUENCE</scope>
    <source>
        <strain evidence="1">Stoneville</strain>
        <tissue evidence="1">Whole head</tissue>
    </source>
</reference>
<reference evidence="1" key="2">
    <citation type="submission" date="2021-08" db="EMBL/GenBank/DDBJ databases">
        <authorList>
            <person name="Eriksson T."/>
        </authorList>
    </citation>
    <scope>NUCLEOTIDE SEQUENCE</scope>
    <source>
        <strain evidence="1">Stoneville</strain>
        <tissue evidence="1">Whole head</tissue>
    </source>
</reference>
<name>A0A8J6LF19_TENMO</name>
<organism evidence="1 2">
    <name type="scientific">Tenebrio molitor</name>
    <name type="common">Yellow mealworm beetle</name>
    <dbReference type="NCBI Taxonomy" id="7067"/>
    <lineage>
        <taxon>Eukaryota</taxon>
        <taxon>Metazoa</taxon>
        <taxon>Ecdysozoa</taxon>
        <taxon>Arthropoda</taxon>
        <taxon>Hexapoda</taxon>
        <taxon>Insecta</taxon>
        <taxon>Pterygota</taxon>
        <taxon>Neoptera</taxon>
        <taxon>Endopterygota</taxon>
        <taxon>Coleoptera</taxon>
        <taxon>Polyphaga</taxon>
        <taxon>Cucujiformia</taxon>
        <taxon>Tenebrionidae</taxon>
        <taxon>Tenebrio</taxon>
    </lineage>
</organism>
<accession>A0A8J6LF19</accession>
<proteinExistence type="predicted"/>
<comment type="caution">
    <text evidence="1">The sequence shown here is derived from an EMBL/GenBank/DDBJ whole genome shotgun (WGS) entry which is preliminary data.</text>
</comment>
<dbReference type="AlphaFoldDB" id="A0A8J6LF19"/>
<evidence type="ECO:0000313" key="2">
    <source>
        <dbReference type="Proteomes" id="UP000719412"/>
    </source>
</evidence>
<dbReference type="Proteomes" id="UP000719412">
    <property type="component" value="Unassembled WGS sequence"/>
</dbReference>
<keyword evidence="2" id="KW-1185">Reference proteome</keyword>
<gene>
    <name evidence="1" type="ORF">GEV33_005224</name>
</gene>
<evidence type="ECO:0000313" key="1">
    <source>
        <dbReference type="EMBL" id="KAH0817567.1"/>
    </source>
</evidence>